<feature type="compositionally biased region" description="Basic and acidic residues" evidence="1">
    <location>
        <begin position="119"/>
        <end position="129"/>
    </location>
</feature>
<dbReference type="EMBL" id="VWOJ01000002">
    <property type="protein sequence ID" value="KAA5803812.1"/>
    <property type="molecule type" value="Genomic_DNA"/>
</dbReference>
<comment type="caution">
    <text evidence="2">The sequence shown here is derived from an EMBL/GenBank/DDBJ whole genome shotgun (WGS) entry which is preliminary data.</text>
</comment>
<accession>A0A5M6ZGD6</accession>
<dbReference type="AlphaFoldDB" id="A0A5M6ZGD6"/>
<sequence>MAMRSFLLAGVLAVIAAAALAGWWFLGGGPDRDALDDDPFVRGDYERIEGSLYDEFGDPGQTRGQAGDDEIRITVGQGQAGRADGSALDGPPRFAGTPAPDEPEPWWRPSGGAPFVPEPPRELPRATPSERVEADCRDRGGRSWACRCLVRVARARLNEAEFEFLSLAEEPGEPAARLTRSGLAPGALPAVSAALVGVHVEAGQRCGTGLTP</sequence>
<name>A0A5M6ZGD6_9PROT</name>
<reference evidence="2 3" key="1">
    <citation type="submission" date="2019-09" db="EMBL/GenBank/DDBJ databases">
        <authorList>
            <person name="Kevbrin V."/>
            <person name="Grouzdev D.S."/>
        </authorList>
    </citation>
    <scope>NUCLEOTIDE SEQUENCE [LARGE SCALE GENOMIC DNA]</scope>
    <source>
        <strain evidence="2 3">G-192</strain>
    </source>
</reference>
<feature type="region of interest" description="Disordered" evidence="1">
    <location>
        <begin position="77"/>
        <end position="129"/>
    </location>
</feature>
<proteinExistence type="predicted"/>
<evidence type="ECO:0000313" key="3">
    <source>
        <dbReference type="Proteomes" id="UP000325122"/>
    </source>
</evidence>
<gene>
    <name evidence="2" type="ORF">F1654_08410</name>
</gene>
<dbReference type="RefSeq" id="WP_150023080.1">
    <property type="nucleotide sequence ID" value="NZ_VWOJ01000002.1"/>
</dbReference>
<evidence type="ECO:0000256" key="1">
    <source>
        <dbReference type="SAM" id="MobiDB-lite"/>
    </source>
</evidence>
<keyword evidence="3" id="KW-1185">Reference proteome</keyword>
<protein>
    <submittedName>
        <fullName evidence="2">Uncharacterized protein</fullName>
    </submittedName>
</protein>
<evidence type="ECO:0000313" key="2">
    <source>
        <dbReference type="EMBL" id="KAA5803812.1"/>
    </source>
</evidence>
<dbReference type="Proteomes" id="UP000325122">
    <property type="component" value="Unassembled WGS sequence"/>
</dbReference>
<organism evidence="2 3">
    <name type="scientific">Alkalicaulis satelles</name>
    <dbReference type="NCBI Taxonomy" id="2609175"/>
    <lineage>
        <taxon>Bacteria</taxon>
        <taxon>Pseudomonadati</taxon>
        <taxon>Pseudomonadota</taxon>
        <taxon>Alphaproteobacteria</taxon>
        <taxon>Maricaulales</taxon>
        <taxon>Maricaulaceae</taxon>
        <taxon>Alkalicaulis</taxon>
    </lineage>
</organism>